<evidence type="ECO:0000313" key="1">
    <source>
        <dbReference type="EMBL" id="SEP93819.1"/>
    </source>
</evidence>
<name>A0A1H9BY55_9GAMM</name>
<protein>
    <submittedName>
        <fullName evidence="1">Uncharacterized protein</fullName>
    </submittedName>
</protein>
<dbReference type="STRING" id="867345.SAMN05421693_11161"/>
<organism evidence="1 2">
    <name type="scientific">Ectothiorhodospira magna</name>
    <dbReference type="NCBI Taxonomy" id="867345"/>
    <lineage>
        <taxon>Bacteria</taxon>
        <taxon>Pseudomonadati</taxon>
        <taxon>Pseudomonadota</taxon>
        <taxon>Gammaproteobacteria</taxon>
        <taxon>Chromatiales</taxon>
        <taxon>Ectothiorhodospiraceae</taxon>
        <taxon>Ectothiorhodospira</taxon>
    </lineage>
</organism>
<accession>A0A1H9BY55</accession>
<gene>
    <name evidence="1" type="ORF">SAMN05421693_11161</name>
</gene>
<dbReference type="AlphaFoldDB" id="A0A1H9BY55"/>
<dbReference type="RefSeq" id="WP_090205866.1">
    <property type="nucleotide sequence ID" value="NZ_FOFO01000011.1"/>
</dbReference>
<sequence>MSRTVTAPPPQAGLNDWKAVWTRLLPPDRHRAVMAFLERLRDPAARLELVCDATLNTLARRKGFRVETLRRMNPHQLADVLLPHVPVVLGAREWNLLFLGYFADYKTAIMCRFLDLCDIPHDDRGFVVGGDDKIVPPPDPARIQETLVEEFGVMEVGIYFHVLTLMDPDLWQFLMPLLPGLDQAMTTAAQNQTPPPVVAPPERTALDISEEFTQLDRVVMEQIIATLAQEDRALTPDELVDLVESVHALDTGRQRSYFHLGFLDALLPERRPDMSRPEMNEERRQWYLAGLLSGHVRQHDHDAVRDALHRYAAIFRAASSTPGGAGACLLGEVHAYLLTQGFQNEATRLLRGQRRHLTPATATLILQSATDALREGNGAIANVLLAELREGLPHITLDPADRDHLEARMSRRLGQALQCQGHFSGAREAFARLIAEDRLISPRLYADMGLVLGGFRSLTELVLPETSDRAQALLAQIRQGERYFADAVSRFGQMALGAHHALGIQGFLHWLEHDSTDDAREQALVHVNAALIGMMTATDPPDPARPLLLERCHFIQAVLMMARLDAASAQAALETWHMLARSGSTRWPDRMVQRLLESADLVDPALAAELAESLWHHHGSAVLPLIGRPEWLARSPCLLEALQHLCRRGGEISRQMQWERWSLLVAAALVAGRVAVAQEGLDGMEHLAHEDSRFCEPMLDQLADPARLDPAWSETDILRARFRLYRRLGRDPEAFAQLRTLFFALRDIRPLEAAQTLALFDEYGAASAQYADLHLPVVEADHDEDTALQEQLAAGVDLTVLFVGGNEIQARYSDDLVREITDQWPGVQVTFRHTGWSSNWGREVSHLKRQAAEADAVVLMTMMRTTLGRVLREALNDPPRPWIPCTGTGRQALLQSIRHAALIGLRHRERAVTG</sequence>
<keyword evidence="2" id="KW-1185">Reference proteome</keyword>
<reference evidence="1 2" key="1">
    <citation type="submission" date="2016-10" db="EMBL/GenBank/DDBJ databases">
        <authorList>
            <person name="de Groot N.N."/>
        </authorList>
    </citation>
    <scope>NUCLEOTIDE SEQUENCE [LARGE SCALE GENOMIC DNA]</scope>
    <source>
        <strain evidence="1 2">B7-7</strain>
    </source>
</reference>
<dbReference type="OrthoDB" id="5788999at2"/>
<dbReference type="EMBL" id="FOFO01000011">
    <property type="protein sequence ID" value="SEP93819.1"/>
    <property type="molecule type" value="Genomic_DNA"/>
</dbReference>
<evidence type="ECO:0000313" key="2">
    <source>
        <dbReference type="Proteomes" id="UP000199496"/>
    </source>
</evidence>
<dbReference type="Proteomes" id="UP000199496">
    <property type="component" value="Unassembled WGS sequence"/>
</dbReference>
<proteinExistence type="predicted"/>